<dbReference type="Pfam" id="PF04377">
    <property type="entry name" value="ATE_C"/>
    <property type="match status" value="1"/>
</dbReference>
<keyword evidence="2 4" id="KW-0808">Transferase</keyword>
<accession>A0A1I2IDG6</accession>
<reference evidence="7 8" key="1">
    <citation type="submission" date="2016-10" db="EMBL/GenBank/DDBJ databases">
        <authorList>
            <person name="de Groot N.N."/>
        </authorList>
    </citation>
    <scope>NUCLEOTIDE SEQUENCE [LARGE SCALE GENOMIC DNA]</scope>
    <source>
        <strain evidence="7 8">DSM 23609</strain>
    </source>
</reference>
<dbReference type="PANTHER" id="PTHR21367:SF1">
    <property type="entry name" value="ARGINYL-TRNA--PROTEIN TRANSFERASE 1"/>
    <property type="match status" value="1"/>
</dbReference>
<evidence type="ECO:0000313" key="7">
    <source>
        <dbReference type="EMBL" id="SFF40345.1"/>
    </source>
</evidence>
<evidence type="ECO:0000313" key="8">
    <source>
        <dbReference type="Proteomes" id="UP000199771"/>
    </source>
</evidence>
<dbReference type="InterPro" id="IPR016181">
    <property type="entry name" value="Acyl_CoA_acyltransferase"/>
</dbReference>
<dbReference type="OrthoDB" id="9782022at2"/>
<keyword evidence="1 4" id="KW-0963">Cytoplasm</keyword>
<evidence type="ECO:0000256" key="3">
    <source>
        <dbReference type="ARBA" id="ARBA00023315"/>
    </source>
</evidence>
<evidence type="ECO:0000256" key="1">
    <source>
        <dbReference type="ARBA" id="ARBA00022490"/>
    </source>
</evidence>
<dbReference type="Proteomes" id="UP000199771">
    <property type="component" value="Unassembled WGS sequence"/>
</dbReference>
<feature type="domain" description="N-end rule aminoacyl transferase C-terminal" evidence="6">
    <location>
        <begin position="104"/>
        <end position="225"/>
    </location>
</feature>
<dbReference type="STRING" id="1076937.SAMN04488120_103249"/>
<dbReference type="EMBL" id="FOOC01000003">
    <property type="protein sequence ID" value="SFF40345.1"/>
    <property type="molecule type" value="Genomic_DNA"/>
</dbReference>
<dbReference type="RefSeq" id="WP_091532368.1">
    <property type="nucleotide sequence ID" value="NZ_FOOC01000003.1"/>
</dbReference>
<sequence>MNDVQPVRLYLSAEHACGYLAGRIARSAFVDPQWRLNPPRYERLLELGFRRSGGHVYRPHCRDCACCIPARIPVAQFHPNRAQRRCLKINTDLDLTLEHTLGDEHYALYRKYLLGRHADGGMDPDDRHAFHGFLECPWAPVRYWCFRKNGRLLSVAVVDHLPRALSAVYTFFDPAAASRSLGTLAVLHQIQHAREEGLSHVYLGYWVPESRKMAYKQRFQPLEILGSGGWSLDRQ</sequence>
<evidence type="ECO:0000259" key="6">
    <source>
        <dbReference type="Pfam" id="PF04377"/>
    </source>
</evidence>
<dbReference type="InterPro" id="IPR030700">
    <property type="entry name" value="N-end_Aminoacyl_Trfase"/>
</dbReference>
<evidence type="ECO:0000259" key="5">
    <source>
        <dbReference type="Pfam" id="PF04376"/>
    </source>
</evidence>
<feature type="domain" description="N-end aminoacyl transferase N-terminal" evidence="5">
    <location>
        <begin position="15"/>
        <end position="85"/>
    </location>
</feature>
<dbReference type="InterPro" id="IPR017138">
    <property type="entry name" value="Asp_Glu_LeuTrfase"/>
</dbReference>
<keyword evidence="8" id="KW-1185">Reference proteome</keyword>
<comment type="similarity">
    <text evidence="4">Belongs to the R-transferase family. Bpt subfamily.</text>
</comment>
<evidence type="ECO:0000256" key="4">
    <source>
        <dbReference type="HAMAP-Rule" id="MF_00689"/>
    </source>
</evidence>
<dbReference type="SUPFAM" id="SSF55729">
    <property type="entry name" value="Acyl-CoA N-acyltransferases (Nat)"/>
    <property type="match status" value="1"/>
</dbReference>
<dbReference type="NCBIfam" id="NF002342">
    <property type="entry name" value="PRK01305.1-3"/>
    <property type="match status" value="1"/>
</dbReference>
<dbReference type="AlphaFoldDB" id="A0A1I2IDG6"/>
<dbReference type="Pfam" id="PF04376">
    <property type="entry name" value="ATE_N"/>
    <property type="match status" value="1"/>
</dbReference>
<protein>
    <recommendedName>
        <fullName evidence="4">Aspartate/glutamate leucyltransferase</fullName>
        <ecNumber evidence="4">2.3.2.29</ecNumber>
    </recommendedName>
</protein>
<dbReference type="PIRSF" id="PIRSF037208">
    <property type="entry name" value="ATE_pro_prd"/>
    <property type="match status" value="1"/>
</dbReference>
<keyword evidence="3 4" id="KW-0012">Acyltransferase</keyword>
<organism evidence="7 8">
    <name type="scientific">Fontimonas thermophila</name>
    <dbReference type="NCBI Taxonomy" id="1076937"/>
    <lineage>
        <taxon>Bacteria</taxon>
        <taxon>Pseudomonadati</taxon>
        <taxon>Pseudomonadota</taxon>
        <taxon>Gammaproteobacteria</taxon>
        <taxon>Nevskiales</taxon>
        <taxon>Nevskiaceae</taxon>
        <taxon>Fontimonas</taxon>
    </lineage>
</organism>
<proteinExistence type="inferred from homology"/>
<comment type="catalytic activity">
    <reaction evidence="4">
        <text>N-terminal L-aspartyl-[protein] + L-leucyl-tRNA(Leu) = N-terminal L-leucyl-L-aspartyl-[protein] + tRNA(Leu) + H(+)</text>
        <dbReference type="Rhea" id="RHEA:50420"/>
        <dbReference type="Rhea" id="RHEA-COMP:9613"/>
        <dbReference type="Rhea" id="RHEA-COMP:9622"/>
        <dbReference type="Rhea" id="RHEA-COMP:12669"/>
        <dbReference type="Rhea" id="RHEA-COMP:12674"/>
        <dbReference type="ChEBI" id="CHEBI:15378"/>
        <dbReference type="ChEBI" id="CHEBI:64720"/>
        <dbReference type="ChEBI" id="CHEBI:78442"/>
        <dbReference type="ChEBI" id="CHEBI:78494"/>
        <dbReference type="ChEBI" id="CHEBI:133042"/>
        <dbReference type="EC" id="2.3.2.29"/>
    </reaction>
</comment>
<dbReference type="InterPro" id="IPR007471">
    <property type="entry name" value="N-end_Aminoacyl_Trfase_N"/>
</dbReference>
<dbReference type="GO" id="GO:0004057">
    <property type="term" value="F:arginyl-tRNA--protein transferase activity"/>
    <property type="evidence" value="ECO:0007669"/>
    <property type="project" value="InterPro"/>
</dbReference>
<dbReference type="Gene3D" id="3.40.630.30">
    <property type="match status" value="1"/>
</dbReference>
<dbReference type="NCBIfam" id="NF002346">
    <property type="entry name" value="PRK01305.2-3"/>
    <property type="match status" value="1"/>
</dbReference>
<dbReference type="GO" id="GO:0071596">
    <property type="term" value="P:ubiquitin-dependent protein catabolic process via the N-end rule pathway"/>
    <property type="evidence" value="ECO:0007669"/>
    <property type="project" value="InterPro"/>
</dbReference>
<dbReference type="HAMAP" id="MF_00689">
    <property type="entry name" value="Bpt"/>
    <property type="match status" value="1"/>
</dbReference>
<evidence type="ECO:0000256" key="2">
    <source>
        <dbReference type="ARBA" id="ARBA00022679"/>
    </source>
</evidence>
<comment type="subcellular location">
    <subcellularLocation>
        <location evidence="4">Cytoplasm</location>
    </subcellularLocation>
</comment>
<comment type="catalytic activity">
    <reaction evidence="4">
        <text>N-terminal L-glutamyl-[protein] + L-leucyl-tRNA(Leu) = N-terminal L-leucyl-L-glutamyl-[protein] + tRNA(Leu) + H(+)</text>
        <dbReference type="Rhea" id="RHEA:50412"/>
        <dbReference type="Rhea" id="RHEA-COMP:9613"/>
        <dbReference type="Rhea" id="RHEA-COMP:9622"/>
        <dbReference type="Rhea" id="RHEA-COMP:12664"/>
        <dbReference type="Rhea" id="RHEA-COMP:12668"/>
        <dbReference type="ChEBI" id="CHEBI:15378"/>
        <dbReference type="ChEBI" id="CHEBI:64721"/>
        <dbReference type="ChEBI" id="CHEBI:78442"/>
        <dbReference type="ChEBI" id="CHEBI:78494"/>
        <dbReference type="ChEBI" id="CHEBI:133041"/>
        <dbReference type="EC" id="2.3.2.29"/>
    </reaction>
</comment>
<dbReference type="GO" id="GO:0005737">
    <property type="term" value="C:cytoplasm"/>
    <property type="evidence" value="ECO:0007669"/>
    <property type="project" value="UniProtKB-SubCell"/>
</dbReference>
<name>A0A1I2IDG6_9GAMM</name>
<gene>
    <name evidence="4" type="primary">bpt</name>
    <name evidence="7" type="ORF">SAMN04488120_103249</name>
</gene>
<dbReference type="InterPro" id="IPR007472">
    <property type="entry name" value="N-end_Aminoacyl_Trfase_C"/>
</dbReference>
<comment type="function">
    <text evidence="4">Functions in the N-end rule pathway of protein degradation where it conjugates Leu from its aminoacyl-tRNA to the N-termini of proteins containing an N-terminal aspartate or glutamate.</text>
</comment>
<dbReference type="EC" id="2.3.2.29" evidence="4"/>
<dbReference type="NCBIfam" id="NF002341">
    <property type="entry name" value="PRK01305.1-1"/>
    <property type="match status" value="1"/>
</dbReference>
<dbReference type="GO" id="GO:0008914">
    <property type="term" value="F:leucyl-tRNA--protein transferase activity"/>
    <property type="evidence" value="ECO:0007669"/>
    <property type="project" value="UniProtKB-UniRule"/>
</dbReference>
<dbReference type="PANTHER" id="PTHR21367">
    <property type="entry name" value="ARGININE-TRNA-PROTEIN TRANSFERASE 1"/>
    <property type="match status" value="1"/>
</dbReference>